<comment type="subcellular location">
    <subcellularLocation>
        <location evidence="1">Membrane</location>
        <topology evidence="1">Multi-pass membrane protein</topology>
    </subcellularLocation>
</comment>
<keyword evidence="3 5" id="KW-1133">Transmembrane helix</keyword>
<reference evidence="6" key="2">
    <citation type="journal article" date="2021" name="PeerJ">
        <title>Extensive microbial diversity within the chicken gut microbiome revealed by metagenomics and culture.</title>
        <authorList>
            <person name="Gilroy R."/>
            <person name="Ravi A."/>
            <person name="Getino M."/>
            <person name="Pursley I."/>
            <person name="Horton D.L."/>
            <person name="Alikhan N.F."/>
            <person name="Baker D."/>
            <person name="Gharbi K."/>
            <person name="Hall N."/>
            <person name="Watson M."/>
            <person name="Adriaenssens E.M."/>
            <person name="Foster-Nyarko E."/>
            <person name="Jarju S."/>
            <person name="Secka A."/>
            <person name="Antonio M."/>
            <person name="Oren A."/>
            <person name="Chaudhuri R.R."/>
            <person name="La Ragione R."/>
            <person name="Hildebrand F."/>
            <person name="Pallen M.J."/>
        </authorList>
    </citation>
    <scope>NUCLEOTIDE SEQUENCE</scope>
    <source>
        <strain evidence="6">ChiSjej5B23-6657</strain>
    </source>
</reference>
<name>A0A9D1EAF3_9FIRM</name>
<gene>
    <name evidence="6" type="ORF">IAA55_07435</name>
</gene>
<dbReference type="Proteomes" id="UP000823912">
    <property type="component" value="Unassembled WGS sequence"/>
</dbReference>
<feature type="transmembrane region" description="Helical" evidence="5">
    <location>
        <begin position="257"/>
        <end position="278"/>
    </location>
</feature>
<protein>
    <submittedName>
        <fullName evidence="6">Energy-coupling factor transporter transmembrane protein EcfT</fullName>
    </submittedName>
</protein>
<accession>A0A9D1EAF3</accession>
<dbReference type="CDD" id="cd16914">
    <property type="entry name" value="EcfT"/>
    <property type="match status" value="1"/>
</dbReference>
<dbReference type="InterPro" id="IPR003339">
    <property type="entry name" value="ABC/ECF_trnsptr_transmembrane"/>
</dbReference>
<evidence type="ECO:0000313" key="6">
    <source>
        <dbReference type="EMBL" id="HIR71098.1"/>
    </source>
</evidence>
<evidence type="ECO:0000256" key="1">
    <source>
        <dbReference type="ARBA" id="ARBA00004141"/>
    </source>
</evidence>
<feature type="transmembrane region" description="Helical" evidence="5">
    <location>
        <begin position="53"/>
        <end position="70"/>
    </location>
</feature>
<feature type="transmembrane region" description="Helical" evidence="5">
    <location>
        <begin position="90"/>
        <end position="116"/>
    </location>
</feature>
<dbReference type="AlphaFoldDB" id="A0A9D1EAF3"/>
<organism evidence="6 7">
    <name type="scientific">Candidatus Pullilachnospira gallistercoris</name>
    <dbReference type="NCBI Taxonomy" id="2840911"/>
    <lineage>
        <taxon>Bacteria</taxon>
        <taxon>Bacillati</taxon>
        <taxon>Bacillota</taxon>
        <taxon>Clostridia</taxon>
        <taxon>Lachnospirales</taxon>
        <taxon>Lachnospiraceae</taxon>
        <taxon>Lachnospiraceae incertae sedis</taxon>
        <taxon>Candidatus Pullilachnospira</taxon>
    </lineage>
</organism>
<keyword evidence="2 5" id="KW-0812">Transmembrane</keyword>
<evidence type="ECO:0000256" key="5">
    <source>
        <dbReference type="SAM" id="Phobius"/>
    </source>
</evidence>
<keyword evidence="4 5" id="KW-0472">Membrane</keyword>
<sequence>MENIHPLVPFLYFLFVAAAAMFALHPVLVAAQFAAASFWSVRFQGWKAYRKRIPWILVAAAVTTVGNMILSHDGEMVLWYALGNAITVEAMLYGLTMGIVLVTVLLWISVAGNVLTMDKILALSGRIFPSLTLTISTMLRYLPLLKRRYRVIRQAQNAMGRGVDGNGTSLPGRIRQRSKEFSILISWSLEHAIDTADSMESRGYGSRRRSSFVIYRFRSRDGMHLAMIVLLGIIALAAALLPGMKAYYYPTLWLPPLSWQCMVCYGGYLGLLLYPAVIEAQGGKRWTS</sequence>
<reference evidence="6" key="1">
    <citation type="submission" date="2020-10" db="EMBL/GenBank/DDBJ databases">
        <authorList>
            <person name="Gilroy R."/>
        </authorList>
    </citation>
    <scope>NUCLEOTIDE SEQUENCE</scope>
    <source>
        <strain evidence="6">ChiSjej5B23-6657</strain>
    </source>
</reference>
<feature type="transmembrane region" description="Helical" evidence="5">
    <location>
        <begin position="12"/>
        <end position="41"/>
    </location>
</feature>
<evidence type="ECO:0000256" key="2">
    <source>
        <dbReference type="ARBA" id="ARBA00022692"/>
    </source>
</evidence>
<evidence type="ECO:0000256" key="3">
    <source>
        <dbReference type="ARBA" id="ARBA00022989"/>
    </source>
</evidence>
<evidence type="ECO:0000256" key="4">
    <source>
        <dbReference type="ARBA" id="ARBA00023136"/>
    </source>
</evidence>
<comment type="caution">
    <text evidence="6">The sequence shown here is derived from an EMBL/GenBank/DDBJ whole genome shotgun (WGS) entry which is preliminary data.</text>
</comment>
<dbReference type="Pfam" id="PF02361">
    <property type="entry name" value="CbiQ"/>
    <property type="match status" value="1"/>
</dbReference>
<dbReference type="EMBL" id="DVHM01000117">
    <property type="protein sequence ID" value="HIR71098.1"/>
    <property type="molecule type" value="Genomic_DNA"/>
</dbReference>
<dbReference type="GO" id="GO:0005886">
    <property type="term" value="C:plasma membrane"/>
    <property type="evidence" value="ECO:0007669"/>
    <property type="project" value="UniProtKB-ARBA"/>
</dbReference>
<evidence type="ECO:0000313" key="7">
    <source>
        <dbReference type="Proteomes" id="UP000823912"/>
    </source>
</evidence>
<feature type="transmembrane region" description="Helical" evidence="5">
    <location>
        <begin position="225"/>
        <end position="245"/>
    </location>
</feature>
<proteinExistence type="predicted"/>